<dbReference type="EMBL" id="WJQU01000003">
    <property type="protein sequence ID" value="KAJ6639378.1"/>
    <property type="molecule type" value="Genomic_DNA"/>
</dbReference>
<protein>
    <submittedName>
        <fullName evidence="1">Uncharacterized protein</fullName>
    </submittedName>
</protein>
<reference evidence="1" key="1">
    <citation type="submission" date="2022-07" db="EMBL/GenBank/DDBJ databases">
        <authorList>
            <person name="Trinca V."/>
            <person name="Uliana J.V.C."/>
            <person name="Torres T.T."/>
            <person name="Ward R.J."/>
            <person name="Monesi N."/>
        </authorList>
    </citation>
    <scope>NUCLEOTIDE SEQUENCE</scope>
    <source>
        <strain evidence="1">HSMRA1968</strain>
        <tissue evidence="1">Whole embryos</tissue>
    </source>
</reference>
<accession>A0A9Q0S0Z2</accession>
<gene>
    <name evidence="1" type="ORF">Bhyg_12122</name>
</gene>
<comment type="caution">
    <text evidence="1">The sequence shown here is derived from an EMBL/GenBank/DDBJ whole genome shotgun (WGS) entry which is preliminary data.</text>
</comment>
<proteinExistence type="predicted"/>
<name>A0A9Q0S0Z2_9DIPT</name>
<evidence type="ECO:0000313" key="2">
    <source>
        <dbReference type="Proteomes" id="UP001151699"/>
    </source>
</evidence>
<dbReference type="Proteomes" id="UP001151699">
    <property type="component" value="Chromosome X"/>
</dbReference>
<feature type="non-terminal residue" evidence="1">
    <location>
        <position position="58"/>
    </location>
</feature>
<keyword evidence="2" id="KW-1185">Reference proteome</keyword>
<dbReference type="AlphaFoldDB" id="A0A9Q0S0Z2"/>
<sequence>NVIVTSNSSETIRNNHELAETSTGCKFWKKRLVHDYRFETMQSVNEQQHSWAPGYRSP</sequence>
<organism evidence="1 2">
    <name type="scientific">Pseudolycoriella hygida</name>
    <dbReference type="NCBI Taxonomy" id="35572"/>
    <lineage>
        <taxon>Eukaryota</taxon>
        <taxon>Metazoa</taxon>
        <taxon>Ecdysozoa</taxon>
        <taxon>Arthropoda</taxon>
        <taxon>Hexapoda</taxon>
        <taxon>Insecta</taxon>
        <taxon>Pterygota</taxon>
        <taxon>Neoptera</taxon>
        <taxon>Endopterygota</taxon>
        <taxon>Diptera</taxon>
        <taxon>Nematocera</taxon>
        <taxon>Sciaroidea</taxon>
        <taxon>Sciaridae</taxon>
        <taxon>Pseudolycoriella</taxon>
    </lineage>
</organism>
<evidence type="ECO:0000313" key="1">
    <source>
        <dbReference type="EMBL" id="KAJ6639378.1"/>
    </source>
</evidence>